<proteinExistence type="predicted"/>
<gene>
    <name evidence="2" type="ORF">LIP_0219</name>
</gene>
<dbReference type="STRING" id="1555112.LIP_0219"/>
<evidence type="ECO:0000313" key="3">
    <source>
        <dbReference type="Proteomes" id="UP000065807"/>
    </source>
</evidence>
<feature type="transmembrane region" description="Helical" evidence="1">
    <location>
        <begin position="6"/>
        <end position="28"/>
    </location>
</feature>
<evidence type="ECO:0000256" key="1">
    <source>
        <dbReference type="SAM" id="Phobius"/>
    </source>
</evidence>
<dbReference type="AlphaFoldDB" id="A0A0K2SG48"/>
<keyword evidence="1" id="KW-1133">Transmembrane helix</keyword>
<keyword evidence="1" id="KW-0472">Membrane</keyword>
<keyword evidence="3" id="KW-1185">Reference proteome</keyword>
<name>A0A0K2SG48_LIMPI</name>
<evidence type="ECO:0000313" key="2">
    <source>
        <dbReference type="EMBL" id="BAS26076.1"/>
    </source>
</evidence>
<keyword evidence="1" id="KW-0812">Transmembrane</keyword>
<dbReference type="EMBL" id="AP014924">
    <property type="protein sequence ID" value="BAS26076.1"/>
    <property type="molecule type" value="Genomic_DNA"/>
</dbReference>
<sequence length="78" mass="8795">MRWIGCLVWAGVSLYGSYLIGRELLAVLRRRELLDAFGERRSALTWLRIELGGVWLASSAAWTLLLALTPPVSLYSIF</sequence>
<organism evidence="2 3">
    <name type="scientific">Limnochorda pilosa</name>
    <dbReference type="NCBI Taxonomy" id="1555112"/>
    <lineage>
        <taxon>Bacteria</taxon>
        <taxon>Bacillati</taxon>
        <taxon>Bacillota</taxon>
        <taxon>Limnochordia</taxon>
        <taxon>Limnochordales</taxon>
        <taxon>Limnochordaceae</taxon>
        <taxon>Limnochorda</taxon>
    </lineage>
</organism>
<reference evidence="3" key="2">
    <citation type="journal article" date="2016" name="Int. J. Syst. Evol. Microbiol.">
        <title>Complete genome sequence and cell structure of Limnochorda pilosa, a Gram-negative spore-former within the phylum Firmicutes.</title>
        <authorList>
            <person name="Watanabe M."/>
            <person name="Kojima H."/>
            <person name="Fukui M."/>
        </authorList>
    </citation>
    <scope>NUCLEOTIDE SEQUENCE [LARGE SCALE GENOMIC DNA]</scope>
    <source>
        <strain evidence="3">HC45</strain>
    </source>
</reference>
<dbReference type="KEGG" id="lpil:LIP_0219"/>
<reference evidence="3" key="1">
    <citation type="submission" date="2015-07" db="EMBL/GenBank/DDBJ databases">
        <title>Complete genome sequence and phylogenetic analysis of Limnochorda pilosa.</title>
        <authorList>
            <person name="Watanabe M."/>
            <person name="Kojima H."/>
            <person name="Fukui M."/>
        </authorList>
    </citation>
    <scope>NUCLEOTIDE SEQUENCE [LARGE SCALE GENOMIC DNA]</scope>
    <source>
        <strain evidence="3">HC45</strain>
    </source>
</reference>
<protein>
    <submittedName>
        <fullName evidence="2">Uncharacterized protein</fullName>
    </submittedName>
</protein>
<feature type="transmembrane region" description="Helical" evidence="1">
    <location>
        <begin position="49"/>
        <end position="68"/>
    </location>
</feature>
<dbReference type="RefSeq" id="WP_068133167.1">
    <property type="nucleotide sequence ID" value="NZ_AP014924.1"/>
</dbReference>
<accession>A0A0K2SG48</accession>
<dbReference type="Proteomes" id="UP000065807">
    <property type="component" value="Chromosome"/>
</dbReference>